<gene>
    <name evidence="2" type="ORF">E2562_020059</name>
</gene>
<evidence type="ECO:0000256" key="1">
    <source>
        <dbReference type="SAM" id="Phobius"/>
    </source>
</evidence>
<keyword evidence="1" id="KW-0472">Membrane</keyword>
<organism evidence="2 3">
    <name type="scientific">Oryza meyeriana var. granulata</name>
    <dbReference type="NCBI Taxonomy" id="110450"/>
    <lineage>
        <taxon>Eukaryota</taxon>
        <taxon>Viridiplantae</taxon>
        <taxon>Streptophyta</taxon>
        <taxon>Embryophyta</taxon>
        <taxon>Tracheophyta</taxon>
        <taxon>Spermatophyta</taxon>
        <taxon>Magnoliopsida</taxon>
        <taxon>Liliopsida</taxon>
        <taxon>Poales</taxon>
        <taxon>Poaceae</taxon>
        <taxon>BOP clade</taxon>
        <taxon>Oryzoideae</taxon>
        <taxon>Oryzeae</taxon>
        <taxon>Oryzinae</taxon>
        <taxon>Oryza</taxon>
        <taxon>Oryza meyeriana</taxon>
    </lineage>
</organism>
<dbReference type="Proteomes" id="UP000479710">
    <property type="component" value="Unassembled WGS sequence"/>
</dbReference>
<keyword evidence="1" id="KW-0812">Transmembrane</keyword>
<reference evidence="2 3" key="1">
    <citation type="submission" date="2019-11" db="EMBL/GenBank/DDBJ databases">
        <title>Whole genome sequence of Oryza granulata.</title>
        <authorList>
            <person name="Li W."/>
        </authorList>
    </citation>
    <scope>NUCLEOTIDE SEQUENCE [LARGE SCALE GENOMIC DNA]</scope>
    <source>
        <strain evidence="3">cv. Menghai</strain>
        <tissue evidence="2">Leaf</tissue>
    </source>
</reference>
<accession>A0A6G1BYG4</accession>
<proteinExistence type="predicted"/>
<protein>
    <submittedName>
        <fullName evidence="2">Uncharacterized protein</fullName>
    </submittedName>
</protein>
<comment type="caution">
    <text evidence="2">The sequence shown here is derived from an EMBL/GenBank/DDBJ whole genome shotgun (WGS) entry which is preliminary data.</text>
</comment>
<dbReference type="EMBL" id="SPHZ02000011">
    <property type="protein sequence ID" value="KAF0892946.1"/>
    <property type="molecule type" value="Genomic_DNA"/>
</dbReference>
<dbReference type="AlphaFoldDB" id="A0A6G1BYG4"/>
<name>A0A6G1BYG4_9ORYZ</name>
<sequence>MTQQDELDKRPWNLALGSLRPSRHCVAAHSIQSDTSLAKETRRCHLLPMPTFSPAWLLPTSPRYLSIASIFLFFLITTQFLISFLRGPSGGV</sequence>
<evidence type="ECO:0000313" key="2">
    <source>
        <dbReference type="EMBL" id="KAF0892946.1"/>
    </source>
</evidence>
<keyword evidence="1" id="KW-1133">Transmembrane helix</keyword>
<feature type="transmembrane region" description="Helical" evidence="1">
    <location>
        <begin position="64"/>
        <end position="85"/>
    </location>
</feature>
<keyword evidence="3" id="KW-1185">Reference proteome</keyword>
<evidence type="ECO:0000313" key="3">
    <source>
        <dbReference type="Proteomes" id="UP000479710"/>
    </source>
</evidence>